<dbReference type="GO" id="GO:0005975">
    <property type="term" value="P:carbohydrate metabolic process"/>
    <property type="evidence" value="ECO:0007669"/>
    <property type="project" value="InterPro"/>
</dbReference>
<feature type="domain" description="Alpha-L-rhamnosidase C-terminal" evidence="8">
    <location>
        <begin position="808"/>
        <end position="880"/>
    </location>
</feature>
<accession>A0A7G5XJL9</accession>
<dbReference type="Gene3D" id="2.60.40.10">
    <property type="entry name" value="Immunoglobulins"/>
    <property type="match status" value="1"/>
</dbReference>
<evidence type="ECO:0000313" key="10">
    <source>
        <dbReference type="Proteomes" id="UP000515344"/>
    </source>
</evidence>
<dbReference type="InterPro" id="IPR013737">
    <property type="entry name" value="Bac_rhamnosid_N"/>
</dbReference>
<dbReference type="Pfam" id="PF25788">
    <property type="entry name" value="Ig_Rha78A_N"/>
    <property type="match status" value="1"/>
</dbReference>
<dbReference type="InterPro" id="IPR016007">
    <property type="entry name" value="Alpha_rhamnosid"/>
</dbReference>
<dbReference type="InterPro" id="IPR008902">
    <property type="entry name" value="Rhamnosid_concanavalin"/>
</dbReference>
<protein>
    <recommendedName>
        <fullName evidence="2">alpha-L-rhamnosidase</fullName>
        <ecNumber evidence="2">3.2.1.40</ecNumber>
    </recommendedName>
</protein>
<evidence type="ECO:0000259" key="6">
    <source>
        <dbReference type="Pfam" id="PF08531"/>
    </source>
</evidence>
<dbReference type="Pfam" id="PF17390">
    <property type="entry name" value="Bac_rhamnosid_C"/>
    <property type="match status" value="1"/>
</dbReference>
<name>A0A7G5XJL9_9BACT</name>
<evidence type="ECO:0000256" key="4">
    <source>
        <dbReference type="SAM" id="SignalP"/>
    </source>
</evidence>
<dbReference type="AlphaFoldDB" id="A0A7G5XJL9"/>
<dbReference type="InterPro" id="IPR013783">
    <property type="entry name" value="Ig-like_fold"/>
</dbReference>
<organism evidence="9 10">
    <name type="scientific">Lacibacter sediminis</name>
    <dbReference type="NCBI Taxonomy" id="2760713"/>
    <lineage>
        <taxon>Bacteria</taxon>
        <taxon>Pseudomonadati</taxon>
        <taxon>Bacteroidota</taxon>
        <taxon>Chitinophagia</taxon>
        <taxon>Chitinophagales</taxon>
        <taxon>Chitinophagaceae</taxon>
        <taxon>Lacibacter</taxon>
    </lineage>
</organism>
<dbReference type="Gene3D" id="2.60.120.260">
    <property type="entry name" value="Galactose-binding domain-like"/>
    <property type="match status" value="2"/>
</dbReference>
<dbReference type="Pfam" id="PF05592">
    <property type="entry name" value="Bac_rhamnosid"/>
    <property type="match status" value="1"/>
</dbReference>
<sequence>MKRCLLIMLMSCMSFLVNAQQITVANLRCESRSNPLGVDATQPKLSWQLQSKEQNVLQTAYRILVADDEALLKKNIGNVWDSKQIKSSASIQVAYSGKALQSAKKYFWKVQVWDNKGNVSALSATAFWQMGLLQMKDWSNANWIGYEEINDTAIIAPHVHQSGKKAWGPRKDILPILRKEFAVAKKIKQATVFICGLGHFELSINGKKIGDHFLAPGWTNYSKHAQYVTFDVTENLQQGKNAIGVMLGNGFYYIPSERYRKMTGAYGYPKLIAKTLIEFTDGTTQQIISDESWKADKSPIIYSSIFGGEDYDANLFQQGWNQAGFNDAGWKHVTITKGPALLESQMNEPVKVMQQLQTQTKRELKAGVTLYDLGQNFSGVPSITVKGNKGDTVKLICGELINEDGTANQKATGSPSFFTYILKGDAEESWHPLFTYTGFRYVEVHCKPKENNQALPQVVKLEGLHIRNAAATVGSFSCSNDLFNRTHTLIDWAIKSNMVSVFTDCPHREKLGWLEETHLVGASVHYNYDIAALNKKVIRDMKNAQYANGKIPEIAPEFTVFTPPFDESPEWGSASIIYPWYNYQWYGDKETLLQSYDMMKAYVLYLKSKANNNILSHGLGDWFDIGPNKSGFAQMTKMGITGTATFYYDLNIMIKVATMLKKNDDVKFYQQLAADVKTAFNKTFFDPIKMQYDSSSQTANAMALYMGLVEEKNRAAVVDALIREIKSRNNALTAGDIGYRYVLKALEQAGRSDVIFDMNYRDDVPGYGYQLKHGATALTESWQAYESVSNNHFMLGHLMEWFYAGLAGIKQTENSVAYKEIMIKPEVVGDVTNAKASFESPYGLIKTEWTKTTSSFNLQVEIPANSTAVVYVPANPGQTVLLNGKKATAVYADGRAVVKIGSGNYQFSVVNNE</sequence>
<comment type="catalytic activity">
    <reaction evidence="1">
        <text>Hydrolysis of terminal non-reducing alpha-L-rhamnose residues in alpha-L-rhamnosides.</text>
        <dbReference type="EC" id="3.2.1.40"/>
    </reaction>
</comment>
<dbReference type="SUPFAM" id="SSF48208">
    <property type="entry name" value="Six-hairpin glycosidases"/>
    <property type="match status" value="1"/>
</dbReference>
<evidence type="ECO:0000256" key="1">
    <source>
        <dbReference type="ARBA" id="ARBA00001445"/>
    </source>
</evidence>
<feature type="domain" description="Alpha-L-rhamnosidase six-hairpin glycosidase" evidence="7">
    <location>
        <begin position="473"/>
        <end position="804"/>
    </location>
</feature>
<evidence type="ECO:0000259" key="5">
    <source>
        <dbReference type="Pfam" id="PF05592"/>
    </source>
</evidence>
<dbReference type="InterPro" id="IPR008928">
    <property type="entry name" value="6-hairpin_glycosidase_sf"/>
</dbReference>
<feature type="domain" description="Alpha-L-rhamnosidase concanavalin-like" evidence="5">
    <location>
        <begin position="363"/>
        <end position="453"/>
    </location>
</feature>
<dbReference type="Proteomes" id="UP000515344">
    <property type="component" value="Chromosome"/>
</dbReference>
<dbReference type="Gene3D" id="2.60.420.10">
    <property type="entry name" value="Maltose phosphorylase, domain 3"/>
    <property type="match status" value="1"/>
</dbReference>
<proteinExistence type="predicted"/>
<evidence type="ECO:0000259" key="7">
    <source>
        <dbReference type="Pfam" id="PF17389"/>
    </source>
</evidence>
<dbReference type="EC" id="3.2.1.40" evidence="2"/>
<feature type="signal peptide" evidence="4">
    <location>
        <begin position="1"/>
        <end position="19"/>
    </location>
</feature>
<reference evidence="10" key="1">
    <citation type="submission" date="2020-08" db="EMBL/GenBank/DDBJ databases">
        <title>Lacibacter sp. S13-6-6 genome sequencing.</title>
        <authorList>
            <person name="Jin L."/>
        </authorList>
    </citation>
    <scope>NUCLEOTIDE SEQUENCE [LARGE SCALE GENOMIC DNA]</scope>
    <source>
        <strain evidence="10">S13-6-6</strain>
    </source>
</reference>
<dbReference type="KEGG" id="lacs:H4075_05585"/>
<dbReference type="PANTHER" id="PTHR33307:SF11">
    <property type="entry name" value="ALPHA-L-RHAMNOSIDASE"/>
    <property type="match status" value="1"/>
</dbReference>
<dbReference type="GO" id="GO:0030596">
    <property type="term" value="F:alpha-L-rhamnosidase activity"/>
    <property type="evidence" value="ECO:0007669"/>
    <property type="project" value="UniProtKB-EC"/>
</dbReference>
<evidence type="ECO:0000256" key="2">
    <source>
        <dbReference type="ARBA" id="ARBA00012652"/>
    </source>
</evidence>
<gene>
    <name evidence="9" type="ORF">H4075_05585</name>
</gene>
<keyword evidence="3 9" id="KW-0378">Hydrolase</keyword>
<feature type="domain" description="Bacterial alpha-L-rhamnosidase N-terminal" evidence="6">
    <location>
        <begin position="185"/>
        <end position="354"/>
    </location>
</feature>
<dbReference type="InterPro" id="IPR012341">
    <property type="entry name" value="6hp_glycosidase-like_sf"/>
</dbReference>
<dbReference type="Pfam" id="PF08531">
    <property type="entry name" value="Bac_rhamnosid_N"/>
    <property type="match status" value="1"/>
</dbReference>
<evidence type="ECO:0000313" key="9">
    <source>
        <dbReference type="EMBL" id="QNA45672.1"/>
    </source>
</evidence>
<keyword evidence="4" id="KW-0732">Signal</keyword>
<dbReference type="Pfam" id="PF17389">
    <property type="entry name" value="Bac_rhamnosid6H"/>
    <property type="match status" value="1"/>
</dbReference>
<dbReference type="PANTHER" id="PTHR33307">
    <property type="entry name" value="ALPHA-RHAMNOSIDASE (EUROFUNG)"/>
    <property type="match status" value="1"/>
</dbReference>
<dbReference type="InterPro" id="IPR035398">
    <property type="entry name" value="Bac_rhamnosid_C"/>
</dbReference>
<keyword evidence="10" id="KW-1185">Reference proteome</keyword>
<evidence type="ECO:0000259" key="8">
    <source>
        <dbReference type="Pfam" id="PF17390"/>
    </source>
</evidence>
<dbReference type="EMBL" id="CP060007">
    <property type="protein sequence ID" value="QNA45672.1"/>
    <property type="molecule type" value="Genomic_DNA"/>
</dbReference>
<dbReference type="Gene3D" id="1.50.10.10">
    <property type="match status" value="1"/>
</dbReference>
<dbReference type="InterPro" id="IPR035396">
    <property type="entry name" value="Bac_rhamnosid6H"/>
</dbReference>
<feature type="chain" id="PRO_5028811723" description="alpha-L-rhamnosidase" evidence="4">
    <location>
        <begin position="20"/>
        <end position="913"/>
    </location>
</feature>
<evidence type="ECO:0000256" key="3">
    <source>
        <dbReference type="ARBA" id="ARBA00022801"/>
    </source>
</evidence>
<dbReference type="PIRSF" id="PIRSF010631">
    <property type="entry name" value="A-rhamnsds"/>
    <property type="match status" value="1"/>
</dbReference>